<dbReference type="PROSITE" id="PS51030">
    <property type="entry name" value="NUCLEAR_REC_DBD_2"/>
    <property type="match status" value="1"/>
</dbReference>
<dbReference type="SUPFAM" id="SSF48508">
    <property type="entry name" value="Nuclear receptor ligand-binding domain"/>
    <property type="match status" value="1"/>
</dbReference>
<dbReference type="STRING" id="6238.A8XI83"/>
<keyword evidence="14" id="KW-1185">Reference proteome</keyword>
<feature type="domain" description="NR LBD" evidence="12">
    <location>
        <begin position="218"/>
        <end position="464"/>
    </location>
</feature>
<dbReference type="Pfam" id="PF00105">
    <property type="entry name" value="zf-C4"/>
    <property type="match status" value="1"/>
</dbReference>
<name>A8XI83_CAEBR</name>
<evidence type="ECO:0000256" key="10">
    <source>
        <dbReference type="ARBA" id="ARBA00023242"/>
    </source>
</evidence>
<dbReference type="AlphaFoldDB" id="A8XI83"/>
<comment type="similarity">
    <text evidence="2">Belongs to the nuclear hormone receptor family.</text>
</comment>
<gene>
    <name evidence="15" type="primary">nhr-274</name>
    <name evidence="13" type="synonym">Cbr-nhr-274</name>
    <name evidence="15" type="ORF">CBG13579</name>
    <name evidence="13" type="ORF">CBG_13579</name>
</gene>
<reference evidence="13 14" key="1">
    <citation type="journal article" date="2003" name="PLoS Biol.">
        <title>The genome sequence of Caenorhabditis briggsae: a platform for comparative genomics.</title>
        <authorList>
            <person name="Stein L.D."/>
            <person name="Bao Z."/>
            <person name="Blasiar D."/>
            <person name="Blumenthal T."/>
            <person name="Brent M.R."/>
            <person name="Chen N."/>
            <person name="Chinwalla A."/>
            <person name="Clarke L."/>
            <person name="Clee C."/>
            <person name="Coghlan A."/>
            <person name="Coulson A."/>
            <person name="D'Eustachio P."/>
            <person name="Fitch D.H."/>
            <person name="Fulton L.A."/>
            <person name="Fulton R.E."/>
            <person name="Griffiths-Jones S."/>
            <person name="Harris T.W."/>
            <person name="Hillier L.W."/>
            <person name="Kamath R."/>
            <person name="Kuwabara P.E."/>
            <person name="Mardis E.R."/>
            <person name="Marra M.A."/>
            <person name="Miner T.L."/>
            <person name="Minx P."/>
            <person name="Mullikin J.C."/>
            <person name="Plumb R.W."/>
            <person name="Rogers J."/>
            <person name="Schein J.E."/>
            <person name="Sohrmann M."/>
            <person name="Spieth J."/>
            <person name="Stajich J.E."/>
            <person name="Wei C."/>
            <person name="Willey D."/>
            <person name="Wilson R.K."/>
            <person name="Durbin R."/>
            <person name="Waterston R.H."/>
        </authorList>
    </citation>
    <scope>NUCLEOTIDE SEQUENCE [LARGE SCALE GENOMIC DNA]</scope>
    <source>
        <strain evidence="13 14">AF16</strain>
    </source>
</reference>
<dbReference type="Gene3D" id="3.30.50.10">
    <property type="entry name" value="Erythroid Transcription Factor GATA-1, subunit A"/>
    <property type="match status" value="1"/>
</dbReference>
<dbReference type="WormBase" id="CBG13579">
    <property type="protein sequence ID" value="CBP39201"/>
    <property type="gene ID" value="WBGene00034327"/>
    <property type="gene designation" value="Cbr-nhr-274"/>
</dbReference>
<dbReference type="CDD" id="cd06960">
    <property type="entry name" value="NR_DBD_HNF4A"/>
    <property type="match status" value="1"/>
</dbReference>
<accession>A8XI83</accession>
<keyword evidence="6" id="KW-0805">Transcription regulation</keyword>
<evidence type="ECO:0000313" key="15">
    <source>
        <dbReference type="WormBase" id="CBG13579"/>
    </source>
</evidence>
<evidence type="ECO:0000256" key="2">
    <source>
        <dbReference type="ARBA" id="ARBA00005993"/>
    </source>
</evidence>
<dbReference type="PRINTS" id="PR00047">
    <property type="entry name" value="STROIDFINGER"/>
</dbReference>
<evidence type="ECO:0000256" key="1">
    <source>
        <dbReference type="ARBA" id="ARBA00004123"/>
    </source>
</evidence>
<dbReference type="Pfam" id="PF00104">
    <property type="entry name" value="Hormone_recep"/>
    <property type="match status" value="1"/>
</dbReference>
<evidence type="ECO:0000313" key="13">
    <source>
        <dbReference type="EMBL" id="CAP32357.2"/>
    </source>
</evidence>
<dbReference type="InterPro" id="IPR000536">
    <property type="entry name" value="Nucl_hrmn_rcpt_lig-bd"/>
</dbReference>
<evidence type="ECO:0000256" key="9">
    <source>
        <dbReference type="ARBA" id="ARBA00023170"/>
    </source>
</evidence>
<feature type="domain" description="Nuclear receptor" evidence="11">
    <location>
        <begin position="42"/>
        <end position="117"/>
    </location>
</feature>
<dbReference type="Proteomes" id="UP000008549">
    <property type="component" value="Unassembled WGS sequence"/>
</dbReference>
<dbReference type="GO" id="GO:0000978">
    <property type="term" value="F:RNA polymerase II cis-regulatory region sequence-specific DNA binding"/>
    <property type="evidence" value="ECO:0007669"/>
    <property type="project" value="InterPro"/>
</dbReference>
<evidence type="ECO:0000256" key="7">
    <source>
        <dbReference type="ARBA" id="ARBA00023125"/>
    </source>
</evidence>
<protein>
    <submittedName>
        <fullName evidence="13">Protein CBR-NHR-274</fullName>
    </submittedName>
</protein>
<dbReference type="InterPro" id="IPR013088">
    <property type="entry name" value="Znf_NHR/GATA"/>
</dbReference>
<evidence type="ECO:0000256" key="4">
    <source>
        <dbReference type="ARBA" id="ARBA00022771"/>
    </source>
</evidence>
<evidence type="ECO:0000256" key="8">
    <source>
        <dbReference type="ARBA" id="ARBA00023163"/>
    </source>
</evidence>
<dbReference type="SMART" id="SM00430">
    <property type="entry name" value="HOLI"/>
    <property type="match status" value="1"/>
</dbReference>
<dbReference type="FunCoup" id="A8XI83">
    <property type="interactions" value="49"/>
</dbReference>
<evidence type="ECO:0000256" key="5">
    <source>
        <dbReference type="ARBA" id="ARBA00022833"/>
    </source>
</evidence>
<evidence type="ECO:0000313" key="14">
    <source>
        <dbReference type="Proteomes" id="UP000008549"/>
    </source>
</evidence>
<dbReference type="SUPFAM" id="SSF57716">
    <property type="entry name" value="Glucocorticoid receptor-like (DNA-binding domain)"/>
    <property type="match status" value="1"/>
</dbReference>
<reference evidence="13 14" key="2">
    <citation type="journal article" date="2011" name="PLoS Genet.">
        <title>Caenorhabditis briggsae recombinant inbred line genotypes reveal inter-strain incompatibility and the evolution of recombination.</title>
        <authorList>
            <person name="Ross J.A."/>
            <person name="Koboldt D.C."/>
            <person name="Staisch J.E."/>
            <person name="Chamberlin H.M."/>
            <person name="Gupta B.P."/>
            <person name="Miller R.D."/>
            <person name="Baird S.E."/>
            <person name="Haag E.S."/>
        </authorList>
    </citation>
    <scope>NUCLEOTIDE SEQUENCE [LARGE SCALE GENOMIC DNA]</scope>
    <source>
        <strain evidence="13 14">AF16</strain>
    </source>
</reference>
<keyword evidence="7" id="KW-0238">DNA-binding</keyword>
<dbReference type="PANTHER" id="PTHR46587">
    <property type="entry name" value="NUCLEAR HORMONE RECEPTOR FAMILY"/>
    <property type="match status" value="1"/>
</dbReference>
<dbReference type="eggNOG" id="KOG3575">
    <property type="taxonomic scope" value="Eukaryota"/>
</dbReference>
<dbReference type="HOGENOM" id="CLU_007368_0_0_1"/>
<dbReference type="OMA" id="TNESRCI"/>
<dbReference type="InParanoid" id="A8XI83"/>
<evidence type="ECO:0000256" key="3">
    <source>
        <dbReference type="ARBA" id="ARBA00022723"/>
    </source>
</evidence>
<proteinExistence type="inferred from homology"/>
<keyword evidence="8" id="KW-0804">Transcription</keyword>
<dbReference type="EMBL" id="HE600980">
    <property type="protein sequence ID" value="CAP32357.2"/>
    <property type="molecule type" value="Genomic_DNA"/>
</dbReference>
<dbReference type="GO" id="GO:0005634">
    <property type="term" value="C:nucleus"/>
    <property type="evidence" value="ECO:0007669"/>
    <property type="project" value="UniProtKB-SubCell"/>
</dbReference>
<comment type="subcellular location">
    <subcellularLocation>
        <location evidence="1">Nucleus</location>
    </subcellularLocation>
</comment>
<dbReference type="SMART" id="SM00399">
    <property type="entry name" value="ZnF_C4"/>
    <property type="match status" value="1"/>
</dbReference>
<sequence>MPPTSESHWSPFAPSMSVTYGGLPGTSTSSPDFSPPGTSSQDDGCAVCGDRVNGKRYGAPACLGCIVFFRRAVTNDVSYKCLKGGNCIITNESRCICRYCRLQKCFTVGMKASAIQRRDVMGPRKPKSKDIPIKQEVIEDTPNLKCISNPSSSGSMVDGEWKVHMSQSYFNAPFLEGNPTMKRNMGLLDNLVHLQRYQINRHREFFAAHETINLDGDLYAHLHRKVGAEYMPICRTSCPYLKLNGTNHRRARAQDVNSMLKLGLVDAATWGNQFEPFRRLSTEDKKHILTEFGFTFMLVDQGFKTAKKAETGFWLLQNDTFMHEDYFLGLPEDDAKKENAATKAKLHPLFVNESLNCVGYPFRALQIDEYECAVLKTILLLTQQGIFKEHSQAIRELSNRCMIEMMEYAQRKHPDAAAERFGTIILLTSSIRCSINALYNQTRVSDVFDLMKFDPLVRDVLLSCGSAESDIELLSSQICSPMVMMTV</sequence>
<dbReference type="Gene3D" id="1.10.565.10">
    <property type="entry name" value="Retinoid X Receptor"/>
    <property type="match status" value="1"/>
</dbReference>
<dbReference type="GO" id="GO:0008270">
    <property type="term" value="F:zinc ion binding"/>
    <property type="evidence" value="ECO:0007669"/>
    <property type="project" value="UniProtKB-KW"/>
</dbReference>
<evidence type="ECO:0000259" key="11">
    <source>
        <dbReference type="PROSITE" id="PS51030"/>
    </source>
</evidence>
<organism evidence="13 14">
    <name type="scientific">Caenorhabditis briggsae</name>
    <dbReference type="NCBI Taxonomy" id="6238"/>
    <lineage>
        <taxon>Eukaryota</taxon>
        <taxon>Metazoa</taxon>
        <taxon>Ecdysozoa</taxon>
        <taxon>Nematoda</taxon>
        <taxon>Chromadorea</taxon>
        <taxon>Rhabditida</taxon>
        <taxon>Rhabditina</taxon>
        <taxon>Rhabditomorpha</taxon>
        <taxon>Rhabditoidea</taxon>
        <taxon>Rhabditidae</taxon>
        <taxon>Peloderinae</taxon>
        <taxon>Caenorhabditis</taxon>
    </lineage>
</organism>
<keyword evidence="10" id="KW-0539">Nucleus</keyword>
<keyword evidence="3" id="KW-0479">Metal-binding</keyword>
<dbReference type="InterPro" id="IPR001628">
    <property type="entry name" value="Znf_hrmn_rcpt"/>
</dbReference>
<evidence type="ECO:0000256" key="6">
    <source>
        <dbReference type="ARBA" id="ARBA00023015"/>
    </source>
</evidence>
<dbReference type="GO" id="GO:0003700">
    <property type="term" value="F:DNA-binding transcription factor activity"/>
    <property type="evidence" value="ECO:0007669"/>
    <property type="project" value="InterPro"/>
</dbReference>
<dbReference type="PANTHER" id="PTHR46587:SF3">
    <property type="entry name" value="NR LBD DOMAIN-CONTAINING PROTEIN"/>
    <property type="match status" value="1"/>
</dbReference>
<keyword evidence="5" id="KW-0862">Zinc</keyword>
<dbReference type="InterPro" id="IPR035500">
    <property type="entry name" value="NHR-like_dom_sf"/>
</dbReference>
<dbReference type="PROSITE" id="PS51843">
    <property type="entry name" value="NR_LBD"/>
    <property type="match status" value="1"/>
</dbReference>
<evidence type="ECO:0000259" key="12">
    <source>
        <dbReference type="PROSITE" id="PS51843"/>
    </source>
</evidence>
<keyword evidence="9" id="KW-0675">Receptor</keyword>
<dbReference type="InterPro" id="IPR049636">
    <property type="entry name" value="HNF4-like_DBD"/>
</dbReference>
<keyword evidence="4" id="KW-0863">Zinc-finger</keyword>